<dbReference type="Gene3D" id="3.30.559.10">
    <property type="entry name" value="Chloramphenicol acetyltransferase-like domain"/>
    <property type="match status" value="1"/>
</dbReference>
<keyword evidence="3 8" id="KW-0808">Transferase</keyword>
<comment type="similarity">
    <text evidence="1 8">Belongs to the 2-oxoacid dehydrogenase family.</text>
</comment>
<evidence type="ECO:0000313" key="12">
    <source>
        <dbReference type="EMBL" id="PEN06975.1"/>
    </source>
</evidence>
<gene>
    <name evidence="12" type="ORF">CRI93_07485</name>
</gene>
<protein>
    <recommendedName>
        <fullName evidence="8">Acetyltransferase component of pyruvate dehydrogenase complex</fullName>
        <ecNumber evidence="8">2.3.1.12</ecNumber>
    </recommendedName>
</protein>
<comment type="function">
    <text evidence="6">The pyruvate dehydrogenase complex catalyzes the overall conversion of pyruvate to acetyl-CoA and CO(2). It contains multiple copies of three enzymatic components: pyruvate dehydrogenase (E1), dihydrolipoamide acetyltransferase (E2) and lipoamide dehydrogenase (E3).</text>
</comment>
<evidence type="ECO:0000256" key="3">
    <source>
        <dbReference type="ARBA" id="ARBA00022679"/>
    </source>
</evidence>
<sequence length="461" mass="48676">MAITIEMPKLSDTMEEGVLSAWLVDEGDAVSAGDILAQVETDKATMDLEAFDDGILLKKMIDEGDAVPIGEMIAVLGEEGEDISDLVGDTGGSDDASEAAASSETEAASAEAASSQPEPASPETEAPASPAGDGELAERTPEPVPAPTDASGERVKASPLARRVAQEHGLDLGSVAGTGPNGRVVRSDVESALEQREATPDAAPETAPAPSGDGAPTPQPAPTESVKIDVGYDTETISQMRKAISRRLAQSKFTAPHFYLTIDVDMARAASVRAELNERAEAQDRARISYNDLITKACALALREHEYVNGSYHADEGEIRLYDDVHVGVAVAIDEGLITPVIRNADQKGLTQIAAETRELAGKARDRELQPEEYEGATFTTSNLGMFGIEEFTAILNPPNAAILAIGGIRDEPVVEDGEVVPGKRMKVTLSCDHRVVDGAVGAQFLDTVRGYLEDPMTMLL</sequence>
<organism evidence="12 13">
    <name type="scientific">Longimonas halophila</name>
    <dbReference type="NCBI Taxonomy" id="1469170"/>
    <lineage>
        <taxon>Bacteria</taxon>
        <taxon>Pseudomonadati</taxon>
        <taxon>Rhodothermota</taxon>
        <taxon>Rhodothermia</taxon>
        <taxon>Rhodothermales</taxon>
        <taxon>Salisaetaceae</taxon>
        <taxon>Longimonas</taxon>
    </lineage>
</organism>
<dbReference type="Pfam" id="PF00364">
    <property type="entry name" value="Biotin_lipoyl"/>
    <property type="match status" value="1"/>
</dbReference>
<dbReference type="GO" id="GO:0006086">
    <property type="term" value="P:pyruvate decarboxylation to acetyl-CoA"/>
    <property type="evidence" value="ECO:0007669"/>
    <property type="project" value="InterPro"/>
</dbReference>
<dbReference type="Gene3D" id="4.10.320.10">
    <property type="entry name" value="E3-binding domain"/>
    <property type="match status" value="1"/>
</dbReference>
<dbReference type="GO" id="GO:0045254">
    <property type="term" value="C:pyruvate dehydrogenase complex"/>
    <property type="evidence" value="ECO:0007669"/>
    <property type="project" value="UniProtKB-UniRule"/>
</dbReference>
<keyword evidence="5 8" id="KW-0012">Acyltransferase</keyword>
<evidence type="ECO:0000256" key="7">
    <source>
        <dbReference type="ARBA" id="ARBA00048370"/>
    </source>
</evidence>
<dbReference type="Proteomes" id="UP000221024">
    <property type="component" value="Unassembled WGS sequence"/>
</dbReference>
<dbReference type="InterPro" id="IPR001078">
    <property type="entry name" value="2-oxoacid_DH_actylTfrase"/>
</dbReference>
<keyword evidence="13" id="KW-1185">Reference proteome</keyword>
<keyword evidence="12" id="KW-0670">Pyruvate</keyword>
<comment type="catalytic activity">
    <reaction evidence="7 8">
        <text>N(6)-[(R)-dihydrolipoyl]-L-lysyl-[protein] + acetyl-CoA = N(6)-[(R)-S(8)-acetyldihydrolipoyl]-L-lysyl-[protein] + CoA</text>
        <dbReference type="Rhea" id="RHEA:17017"/>
        <dbReference type="Rhea" id="RHEA-COMP:10475"/>
        <dbReference type="Rhea" id="RHEA-COMP:10478"/>
        <dbReference type="ChEBI" id="CHEBI:57287"/>
        <dbReference type="ChEBI" id="CHEBI:57288"/>
        <dbReference type="ChEBI" id="CHEBI:83100"/>
        <dbReference type="ChEBI" id="CHEBI:83111"/>
        <dbReference type="EC" id="2.3.1.12"/>
    </reaction>
</comment>
<dbReference type="RefSeq" id="WP_098062003.1">
    <property type="nucleotide sequence ID" value="NZ_PDEP01000006.1"/>
</dbReference>
<evidence type="ECO:0000256" key="5">
    <source>
        <dbReference type="ARBA" id="ARBA00023315"/>
    </source>
</evidence>
<dbReference type="InterPro" id="IPR006257">
    <property type="entry name" value="LAT1"/>
</dbReference>
<dbReference type="Pfam" id="PF00198">
    <property type="entry name" value="2-oxoacid_dh"/>
    <property type="match status" value="1"/>
</dbReference>
<comment type="caution">
    <text evidence="12">The sequence shown here is derived from an EMBL/GenBank/DDBJ whole genome shotgun (WGS) entry which is preliminary data.</text>
</comment>
<evidence type="ECO:0000256" key="8">
    <source>
        <dbReference type="RuleBase" id="RU361137"/>
    </source>
</evidence>
<dbReference type="Pfam" id="PF02817">
    <property type="entry name" value="E3_binding"/>
    <property type="match status" value="1"/>
</dbReference>
<dbReference type="InterPro" id="IPR000089">
    <property type="entry name" value="Biotin_lipoyl"/>
</dbReference>
<dbReference type="CDD" id="cd06849">
    <property type="entry name" value="lipoyl_domain"/>
    <property type="match status" value="1"/>
</dbReference>
<feature type="compositionally biased region" description="Low complexity" evidence="9">
    <location>
        <begin position="98"/>
        <end position="131"/>
    </location>
</feature>
<dbReference type="PANTHER" id="PTHR23151:SF90">
    <property type="entry name" value="DIHYDROLIPOYLLYSINE-RESIDUE ACETYLTRANSFERASE COMPONENT OF PYRUVATE DEHYDROGENASE COMPLEX, MITOCHONDRIAL-RELATED"/>
    <property type="match status" value="1"/>
</dbReference>
<evidence type="ECO:0000256" key="6">
    <source>
        <dbReference type="ARBA" id="ARBA00025211"/>
    </source>
</evidence>
<dbReference type="OrthoDB" id="9805770at2"/>
<dbReference type="SUPFAM" id="SSF51230">
    <property type="entry name" value="Single hybrid motif"/>
    <property type="match status" value="1"/>
</dbReference>
<dbReference type="PROSITE" id="PS51826">
    <property type="entry name" value="PSBD"/>
    <property type="match status" value="1"/>
</dbReference>
<dbReference type="AlphaFoldDB" id="A0A2H3NLW8"/>
<dbReference type="PROSITE" id="PS00189">
    <property type="entry name" value="LIPOYL"/>
    <property type="match status" value="1"/>
</dbReference>
<dbReference type="InterPro" id="IPR003016">
    <property type="entry name" value="2-oxoA_DH_lipoyl-BS"/>
</dbReference>
<dbReference type="NCBIfam" id="TIGR01349">
    <property type="entry name" value="PDHac_trf_mito"/>
    <property type="match status" value="1"/>
</dbReference>
<proteinExistence type="inferred from homology"/>
<comment type="cofactor">
    <cofactor evidence="8">
        <name>(R)-lipoate</name>
        <dbReference type="ChEBI" id="CHEBI:83088"/>
    </cofactor>
    <text evidence="8">Binds 1 lipoyl cofactor covalently.</text>
</comment>
<evidence type="ECO:0000256" key="4">
    <source>
        <dbReference type="ARBA" id="ARBA00022823"/>
    </source>
</evidence>
<dbReference type="InterPro" id="IPR004167">
    <property type="entry name" value="PSBD"/>
</dbReference>
<dbReference type="EMBL" id="PDEP01000006">
    <property type="protein sequence ID" value="PEN06975.1"/>
    <property type="molecule type" value="Genomic_DNA"/>
</dbReference>
<dbReference type="InterPro" id="IPR045257">
    <property type="entry name" value="E2/Pdx1"/>
</dbReference>
<name>A0A2H3NLW8_9BACT</name>
<comment type="subunit">
    <text evidence="2">Forms a 24-polypeptide structural core with octahedral symmetry.</text>
</comment>
<evidence type="ECO:0000259" key="10">
    <source>
        <dbReference type="PROSITE" id="PS50968"/>
    </source>
</evidence>
<dbReference type="SUPFAM" id="SSF52777">
    <property type="entry name" value="CoA-dependent acyltransferases"/>
    <property type="match status" value="1"/>
</dbReference>
<dbReference type="SUPFAM" id="SSF47005">
    <property type="entry name" value="Peripheral subunit-binding domain of 2-oxo acid dehydrogenase complex"/>
    <property type="match status" value="1"/>
</dbReference>
<accession>A0A2H3NLW8</accession>
<dbReference type="PROSITE" id="PS50968">
    <property type="entry name" value="BIOTINYL_LIPOYL"/>
    <property type="match status" value="1"/>
</dbReference>
<evidence type="ECO:0000256" key="1">
    <source>
        <dbReference type="ARBA" id="ARBA00007317"/>
    </source>
</evidence>
<dbReference type="GO" id="GO:0004742">
    <property type="term" value="F:dihydrolipoyllysine-residue acetyltransferase activity"/>
    <property type="evidence" value="ECO:0007669"/>
    <property type="project" value="UniProtKB-UniRule"/>
</dbReference>
<feature type="domain" description="Peripheral subunit-binding (PSBD)" evidence="11">
    <location>
        <begin position="156"/>
        <end position="193"/>
    </location>
</feature>
<evidence type="ECO:0000256" key="2">
    <source>
        <dbReference type="ARBA" id="ARBA00011484"/>
    </source>
</evidence>
<keyword evidence="4 8" id="KW-0450">Lipoyl</keyword>
<feature type="region of interest" description="Disordered" evidence="9">
    <location>
        <begin position="83"/>
        <end position="228"/>
    </location>
</feature>
<dbReference type="InterPro" id="IPR023213">
    <property type="entry name" value="CAT-like_dom_sf"/>
</dbReference>
<dbReference type="Gene3D" id="2.40.50.100">
    <property type="match status" value="1"/>
</dbReference>
<dbReference type="PANTHER" id="PTHR23151">
    <property type="entry name" value="DIHYDROLIPOAMIDE ACETYL/SUCCINYL-TRANSFERASE-RELATED"/>
    <property type="match status" value="1"/>
</dbReference>
<dbReference type="FunFam" id="2.40.50.100:FF:000010">
    <property type="entry name" value="Acetyltransferase component of pyruvate dehydrogenase complex"/>
    <property type="match status" value="1"/>
</dbReference>
<dbReference type="InterPro" id="IPR036625">
    <property type="entry name" value="E3-bd_dom_sf"/>
</dbReference>
<feature type="domain" description="Lipoyl-binding" evidence="10">
    <location>
        <begin position="2"/>
        <end position="77"/>
    </location>
</feature>
<dbReference type="InterPro" id="IPR011053">
    <property type="entry name" value="Single_hybrid_motif"/>
</dbReference>
<evidence type="ECO:0000259" key="11">
    <source>
        <dbReference type="PROSITE" id="PS51826"/>
    </source>
</evidence>
<dbReference type="EC" id="2.3.1.12" evidence="8"/>
<evidence type="ECO:0000256" key="9">
    <source>
        <dbReference type="SAM" id="MobiDB-lite"/>
    </source>
</evidence>
<feature type="compositionally biased region" description="Low complexity" evidence="9">
    <location>
        <begin position="200"/>
        <end position="210"/>
    </location>
</feature>
<evidence type="ECO:0000313" key="13">
    <source>
        <dbReference type="Proteomes" id="UP000221024"/>
    </source>
</evidence>
<reference evidence="12 13" key="1">
    <citation type="submission" date="2017-10" db="EMBL/GenBank/DDBJ databases">
        <title>Draft genome of Longimonas halophila.</title>
        <authorList>
            <person name="Goh K.M."/>
            <person name="Shamsir M.S."/>
            <person name="Lim S.W."/>
        </authorList>
    </citation>
    <scope>NUCLEOTIDE SEQUENCE [LARGE SCALE GENOMIC DNA]</scope>
    <source>
        <strain evidence="12 13">KCTC 42399</strain>
    </source>
</reference>
<feature type="compositionally biased region" description="Basic and acidic residues" evidence="9">
    <location>
        <begin position="185"/>
        <end position="199"/>
    </location>
</feature>